<evidence type="ECO:0000313" key="8">
    <source>
        <dbReference type="Proteomes" id="UP000179283"/>
    </source>
</evidence>
<dbReference type="Proteomes" id="UP000179283">
    <property type="component" value="Unassembled WGS sequence"/>
</dbReference>
<keyword evidence="3 5" id="KW-0687">Ribonucleoprotein</keyword>
<name>A0A1G2U407_9BACT</name>
<dbReference type="GO" id="GO:0006412">
    <property type="term" value="P:translation"/>
    <property type="evidence" value="ECO:0007669"/>
    <property type="project" value="UniProtKB-UniRule"/>
</dbReference>
<dbReference type="GO" id="GO:1990904">
    <property type="term" value="C:ribonucleoprotein complex"/>
    <property type="evidence" value="ECO:0007669"/>
    <property type="project" value="UniProtKB-KW"/>
</dbReference>
<protein>
    <recommendedName>
        <fullName evidence="4 5">Large ribosomal subunit protein uL4</fullName>
    </recommendedName>
</protein>
<comment type="caution">
    <text evidence="7">The sequence shown here is derived from an EMBL/GenBank/DDBJ whole genome shotgun (WGS) entry which is preliminary data.</text>
</comment>
<keyword evidence="5" id="KW-0699">rRNA-binding</keyword>
<evidence type="ECO:0000256" key="5">
    <source>
        <dbReference type="HAMAP-Rule" id="MF_01328"/>
    </source>
</evidence>
<dbReference type="InterPro" id="IPR013005">
    <property type="entry name" value="Ribosomal_uL4-like"/>
</dbReference>
<reference evidence="7 8" key="1">
    <citation type="journal article" date="2016" name="Nat. Commun.">
        <title>Thousands of microbial genomes shed light on interconnected biogeochemical processes in an aquifer system.</title>
        <authorList>
            <person name="Anantharaman K."/>
            <person name="Brown C.T."/>
            <person name="Hug L.A."/>
            <person name="Sharon I."/>
            <person name="Castelle C.J."/>
            <person name="Probst A.J."/>
            <person name="Thomas B.C."/>
            <person name="Singh A."/>
            <person name="Wilkins M.J."/>
            <person name="Karaoz U."/>
            <person name="Brodie E.L."/>
            <person name="Williams K.H."/>
            <person name="Hubbard S.S."/>
            <person name="Banfield J.F."/>
        </authorList>
    </citation>
    <scope>NUCLEOTIDE SEQUENCE [LARGE SCALE GENOMIC DNA]</scope>
</reference>
<dbReference type="PANTHER" id="PTHR10746:SF6">
    <property type="entry name" value="LARGE RIBOSOMAL SUBUNIT PROTEIN UL4M"/>
    <property type="match status" value="1"/>
</dbReference>
<dbReference type="AlphaFoldDB" id="A0A1G2U407"/>
<gene>
    <name evidence="5" type="primary">rplD</name>
    <name evidence="7" type="ORF">A2920_00870</name>
</gene>
<evidence type="ECO:0000256" key="1">
    <source>
        <dbReference type="ARBA" id="ARBA00010528"/>
    </source>
</evidence>
<dbReference type="GO" id="GO:0005840">
    <property type="term" value="C:ribosome"/>
    <property type="evidence" value="ECO:0007669"/>
    <property type="project" value="UniProtKB-KW"/>
</dbReference>
<feature type="region of interest" description="Disordered" evidence="6">
    <location>
        <begin position="38"/>
        <end position="98"/>
    </location>
</feature>
<dbReference type="EMBL" id="MHWD01000012">
    <property type="protein sequence ID" value="OHB04248.1"/>
    <property type="molecule type" value="Genomic_DNA"/>
</dbReference>
<dbReference type="InterPro" id="IPR002136">
    <property type="entry name" value="Ribosomal_uL4"/>
</dbReference>
<dbReference type="GO" id="GO:0003735">
    <property type="term" value="F:structural constituent of ribosome"/>
    <property type="evidence" value="ECO:0007669"/>
    <property type="project" value="InterPro"/>
</dbReference>
<comment type="function">
    <text evidence="5">One of the primary rRNA binding proteins, this protein initially binds near the 5'-end of the 23S rRNA. It is important during the early stages of 50S assembly. It makes multiple contacts with different domains of the 23S rRNA in the assembled 50S subunit and ribosome.</text>
</comment>
<sequence>METSVYNQKGENIGKIALPKSIFGVKWNSDLVHQVVTSMQSSARRGTAHTKTRGEVRGGGKKPWKQKGTGQARHGSTRSPIWVGGGVAHGPRTDKNYDRKINKKMKTKALFAILSRKLKDDGIVFVDDLTLKEPKTKLAIASLVTLGKVPALKNILNTNNALSIYVPERTDDLVRAFRNVANVTLEDTRSMNPVSLLSYKKVVMVYPEESLRILGSKLGVAKEETSSKTLKKVMPVKEKKTVKKVAKAKAK</sequence>
<evidence type="ECO:0000256" key="4">
    <source>
        <dbReference type="ARBA" id="ARBA00035244"/>
    </source>
</evidence>
<dbReference type="SUPFAM" id="SSF52166">
    <property type="entry name" value="Ribosomal protein L4"/>
    <property type="match status" value="1"/>
</dbReference>
<dbReference type="InterPro" id="IPR023574">
    <property type="entry name" value="Ribosomal_uL4_dom_sf"/>
</dbReference>
<proteinExistence type="inferred from homology"/>
<comment type="similarity">
    <text evidence="1 5">Belongs to the universal ribosomal protein uL4 family.</text>
</comment>
<comment type="function">
    <text evidence="5">Forms part of the polypeptide exit tunnel.</text>
</comment>
<dbReference type="Pfam" id="PF00573">
    <property type="entry name" value="Ribosomal_L4"/>
    <property type="match status" value="1"/>
</dbReference>
<dbReference type="HAMAP" id="MF_01328_B">
    <property type="entry name" value="Ribosomal_uL4_B"/>
    <property type="match status" value="1"/>
</dbReference>
<organism evidence="7 8">
    <name type="scientific">Candidatus Zambryskibacteria bacterium RIFCSPLOWO2_01_FULL_43_17</name>
    <dbReference type="NCBI Taxonomy" id="1802760"/>
    <lineage>
        <taxon>Bacteria</taxon>
        <taxon>Candidatus Zambryskiibacteriota</taxon>
    </lineage>
</organism>
<keyword evidence="2 5" id="KW-0689">Ribosomal protein</keyword>
<dbReference type="NCBIfam" id="TIGR03953">
    <property type="entry name" value="rplD_bact"/>
    <property type="match status" value="1"/>
</dbReference>
<dbReference type="Gene3D" id="3.40.1370.10">
    <property type="match status" value="1"/>
</dbReference>
<evidence type="ECO:0000256" key="6">
    <source>
        <dbReference type="SAM" id="MobiDB-lite"/>
    </source>
</evidence>
<comment type="subunit">
    <text evidence="5">Part of the 50S ribosomal subunit.</text>
</comment>
<accession>A0A1G2U407</accession>
<keyword evidence="5" id="KW-0694">RNA-binding</keyword>
<evidence type="ECO:0000256" key="2">
    <source>
        <dbReference type="ARBA" id="ARBA00022980"/>
    </source>
</evidence>
<dbReference type="PANTHER" id="PTHR10746">
    <property type="entry name" value="50S RIBOSOMAL PROTEIN L4"/>
    <property type="match status" value="1"/>
</dbReference>
<evidence type="ECO:0000256" key="3">
    <source>
        <dbReference type="ARBA" id="ARBA00023274"/>
    </source>
</evidence>
<evidence type="ECO:0000313" key="7">
    <source>
        <dbReference type="EMBL" id="OHB04248.1"/>
    </source>
</evidence>
<dbReference type="GO" id="GO:0019843">
    <property type="term" value="F:rRNA binding"/>
    <property type="evidence" value="ECO:0007669"/>
    <property type="project" value="UniProtKB-UniRule"/>
</dbReference>